<feature type="non-terminal residue" evidence="1">
    <location>
        <position position="252"/>
    </location>
</feature>
<gene>
    <name evidence="1" type="ORF">METZ01_LOCUS408457</name>
</gene>
<protein>
    <recommendedName>
        <fullName evidence="2">Methyltransferase type 12 domain-containing protein</fullName>
    </recommendedName>
</protein>
<evidence type="ECO:0000313" key="1">
    <source>
        <dbReference type="EMBL" id="SVD55603.1"/>
    </source>
</evidence>
<dbReference type="SUPFAM" id="SSF53335">
    <property type="entry name" value="S-adenosyl-L-methionine-dependent methyltransferases"/>
    <property type="match status" value="1"/>
</dbReference>
<name>A0A382W9W8_9ZZZZ</name>
<dbReference type="InterPro" id="IPR029063">
    <property type="entry name" value="SAM-dependent_MTases_sf"/>
</dbReference>
<dbReference type="Gene3D" id="3.40.50.150">
    <property type="entry name" value="Vaccinia Virus protein VP39"/>
    <property type="match status" value="1"/>
</dbReference>
<dbReference type="EMBL" id="UINC01158197">
    <property type="protein sequence ID" value="SVD55603.1"/>
    <property type="molecule type" value="Genomic_DNA"/>
</dbReference>
<dbReference type="CDD" id="cd02440">
    <property type="entry name" value="AdoMet_MTases"/>
    <property type="match status" value="1"/>
</dbReference>
<proteinExistence type="predicted"/>
<dbReference type="Pfam" id="PF13489">
    <property type="entry name" value="Methyltransf_23"/>
    <property type="match status" value="1"/>
</dbReference>
<evidence type="ECO:0008006" key="2">
    <source>
        <dbReference type="Google" id="ProtNLM"/>
    </source>
</evidence>
<reference evidence="1" key="1">
    <citation type="submission" date="2018-05" db="EMBL/GenBank/DDBJ databases">
        <authorList>
            <person name="Lanie J.A."/>
            <person name="Ng W.-L."/>
            <person name="Kazmierczak K.M."/>
            <person name="Andrzejewski T.M."/>
            <person name="Davidsen T.M."/>
            <person name="Wayne K.J."/>
            <person name="Tettelin H."/>
            <person name="Glass J.I."/>
            <person name="Rusch D."/>
            <person name="Podicherti R."/>
            <person name="Tsui H.-C.T."/>
            <person name="Winkler M.E."/>
        </authorList>
    </citation>
    <scope>NUCLEOTIDE SEQUENCE</scope>
</reference>
<dbReference type="AlphaFoldDB" id="A0A382W9W8"/>
<organism evidence="1">
    <name type="scientific">marine metagenome</name>
    <dbReference type="NCBI Taxonomy" id="408172"/>
    <lineage>
        <taxon>unclassified sequences</taxon>
        <taxon>metagenomes</taxon>
        <taxon>ecological metagenomes</taxon>
    </lineage>
</organism>
<sequence length="252" mass="29479">MIKMKHKSDQCISISKSIKEDTSSLTQFVYKGEDLEVLVDLHNYYDWIVDTFRMWIEGHTIEIGPGIGTISKRIVENVERLDILEPSSHLADMFPQSLINNSKVSFFFETLEQRLPKLAKETYDTIVMVNVLEHIENDYSAVIGLRRTLKVRGHLLLFVPALKFLFSKIDAQHGHFRRYHLGSLTKMLEDVGFQILLKRYFDLAGVLPWWLINTVGKRTNFDPRMMKIYDRYFIPVTRLIEKRISPPFGKNI</sequence>
<accession>A0A382W9W8</accession>